<dbReference type="InterPro" id="IPR045864">
    <property type="entry name" value="aa-tRNA-synth_II/BPL/LPL"/>
</dbReference>
<dbReference type="GO" id="GO:0006422">
    <property type="term" value="P:aspartyl-tRNA aminoacylation"/>
    <property type="evidence" value="ECO:0007669"/>
    <property type="project" value="UniProtKB-UniRule"/>
</dbReference>
<dbReference type="Gene3D" id="3.30.1360.30">
    <property type="entry name" value="GAD-like domain"/>
    <property type="match status" value="1"/>
</dbReference>
<evidence type="ECO:0000256" key="2">
    <source>
        <dbReference type="ARBA" id="ARBA00022490"/>
    </source>
</evidence>
<dbReference type="InterPro" id="IPR004524">
    <property type="entry name" value="Asp-tRNA-ligase_1"/>
</dbReference>
<dbReference type="NCBIfam" id="TIGR00459">
    <property type="entry name" value="aspS_bact"/>
    <property type="match status" value="1"/>
</dbReference>
<comment type="similarity">
    <text evidence="1 8">Belongs to the class-II aminoacyl-tRNA synthetase family. Type 1 subfamily.</text>
</comment>
<feature type="site" description="Important for tRNA non-discrimination" evidence="8">
    <location>
        <position position="85"/>
    </location>
</feature>
<dbReference type="InterPro" id="IPR004365">
    <property type="entry name" value="NA-bd_OB_tRNA"/>
</dbReference>
<feature type="binding site" evidence="8">
    <location>
        <position position="450"/>
    </location>
    <ligand>
        <name>L-aspartate</name>
        <dbReference type="ChEBI" id="CHEBI:29991"/>
    </ligand>
</feature>
<feature type="binding site" evidence="8">
    <location>
        <position position="232"/>
    </location>
    <ligand>
        <name>ATP</name>
        <dbReference type="ChEBI" id="CHEBI:30616"/>
    </ligand>
</feature>
<feature type="binding site" evidence="8">
    <location>
        <position position="484"/>
    </location>
    <ligand>
        <name>ATP</name>
        <dbReference type="ChEBI" id="CHEBI:30616"/>
    </ligand>
</feature>
<organism evidence="10 11">
    <name type="scientific">Polycladospora coralii</name>
    <dbReference type="NCBI Taxonomy" id="2771432"/>
    <lineage>
        <taxon>Bacteria</taxon>
        <taxon>Bacillati</taxon>
        <taxon>Bacillota</taxon>
        <taxon>Bacilli</taxon>
        <taxon>Bacillales</taxon>
        <taxon>Thermoactinomycetaceae</taxon>
        <taxon>Polycladospora</taxon>
    </lineage>
</organism>
<dbReference type="EMBL" id="JACXAH010000002">
    <property type="protein sequence ID" value="MBD1371051.1"/>
    <property type="molecule type" value="Genomic_DNA"/>
</dbReference>
<dbReference type="EC" id="6.1.1.23" evidence="8"/>
<keyword evidence="4 8" id="KW-0547">Nucleotide-binding</keyword>
<dbReference type="InterPro" id="IPR006195">
    <property type="entry name" value="aa-tRNA-synth_II"/>
</dbReference>
<comment type="subcellular location">
    <subcellularLocation>
        <location evidence="8">Cytoplasm</location>
    </subcellularLocation>
</comment>
<feature type="binding site" evidence="8">
    <location>
        <position position="177"/>
    </location>
    <ligand>
        <name>L-aspartate</name>
        <dbReference type="ChEBI" id="CHEBI:29991"/>
    </ligand>
</feature>
<dbReference type="SUPFAM" id="SSF55681">
    <property type="entry name" value="Class II aaRS and biotin synthetases"/>
    <property type="match status" value="1"/>
</dbReference>
<dbReference type="SUPFAM" id="SSF55261">
    <property type="entry name" value="GAD domain-like"/>
    <property type="match status" value="1"/>
</dbReference>
<dbReference type="PANTHER" id="PTHR22594">
    <property type="entry name" value="ASPARTYL/LYSYL-TRNA SYNTHETASE"/>
    <property type="match status" value="1"/>
</dbReference>
<dbReference type="InterPro" id="IPR047090">
    <property type="entry name" value="AspRS_core"/>
</dbReference>
<dbReference type="GO" id="GO:0003676">
    <property type="term" value="F:nucleic acid binding"/>
    <property type="evidence" value="ECO:0007669"/>
    <property type="project" value="InterPro"/>
</dbReference>
<keyword evidence="3 8" id="KW-0436">Ligase</keyword>
<evidence type="ECO:0000256" key="8">
    <source>
        <dbReference type="HAMAP-Rule" id="MF_00044"/>
    </source>
</evidence>
<evidence type="ECO:0000256" key="7">
    <source>
        <dbReference type="ARBA" id="ARBA00023146"/>
    </source>
</evidence>
<dbReference type="HAMAP" id="MF_00044">
    <property type="entry name" value="Asp_tRNA_synth_type1"/>
    <property type="match status" value="1"/>
</dbReference>
<dbReference type="CDD" id="cd00777">
    <property type="entry name" value="AspRS_core"/>
    <property type="match status" value="1"/>
</dbReference>
<evidence type="ECO:0000256" key="4">
    <source>
        <dbReference type="ARBA" id="ARBA00022741"/>
    </source>
</evidence>
<keyword evidence="6 8" id="KW-0648">Protein biosynthesis</keyword>
<dbReference type="RefSeq" id="WP_191141342.1">
    <property type="nucleotide sequence ID" value="NZ_JACXAH010000002.1"/>
</dbReference>
<feature type="binding site" evidence="8">
    <location>
        <begin position="223"/>
        <end position="225"/>
    </location>
    <ligand>
        <name>ATP</name>
        <dbReference type="ChEBI" id="CHEBI:30616"/>
    </ligand>
</feature>
<name>A0A926N5N3_9BACL</name>
<evidence type="ECO:0000259" key="9">
    <source>
        <dbReference type="PROSITE" id="PS50862"/>
    </source>
</evidence>
<feature type="binding site" evidence="8">
    <location>
        <position position="223"/>
    </location>
    <ligand>
        <name>L-aspartate</name>
        <dbReference type="ChEBI" id="CHEBI:29991"/>
    </ligand>
</feature>
<dbReference type="InterPro" id="IPR047089">
    <property type="entry name" value="Asp-tRNA-ligase_1_N"/>
</dbReference>
<keyword evidence="2 8" id="KW-0963">Cytoplasm</keyword>
<dbReference type="InterPro" id="IPR004364">
    <property type="entry name" value="Aa-tRNA-synt_II"/>
</dbReference>
<feature type="domain" description="Aminoacyl-transfer RNA synthetases class-II family profile" evidence="9">
    <location>
        <begin position="146"/>
        <end position="557"/>
    </location>
</feature>
<dbReference type="Pfam" id="PF02938">
    <property type="entry name" value="GAD"/>
    <property type="match status" value="1"/>
</dbReference>
<dbReference type="GO" id="GO:0005524">
    <property type="term" value="F:ATP binding"/>
    <property type="evidence" value="ECO:0007669"/>
    <property type="project" value="UniProtKB-UniRule"/>
</dbReference>
<gene>
    <name evidence="8 10" type="primary">aspS</name>
    <name evidence="10" type="ORF">IC620_01585</name>
</gene>
<evidence type="ECO:0000313" key="11">
    <source>
        <dbReference type="Proteomes" id="UP000661691"/>
    </source>
</evidence>
<comment type="catalytic activity">
    <reaction evidence="8">
        <text>tRNA(Asx) + L-aspartate + ATP = L-aspartyl-tRNA(Asx) + AMP + diphosphate</text>
        <dbReference type="Rhea" id="RHEA:18349"/>
        <dbReference type="Rhea" id="RHEA-COMP:9710"/>
        <dbReference type="Rhea" id="RHEA-COMP:9711"/>
        <dbReference type="ChEBI" id="CHEBI:29991"/>
        <dbReference type="ChEBI" id="CHEBI:30616"/>
        <dbReference type="ChEBI" id="CHEBI:33019"/>
        <dbReference type="ChEBI" id="CHEBI:78442"/>
        <dbReference type="ChEBI" id="CHEBI:78516"/>
        <dbReference type="ChEBI" id="CHEBI:456215"/>
        <dbReference type="EC" id="6.1.1.23"/>
    </reaction>
</comment>
<dbReference type="SUPFAM" id="SSF50249">
    <property type="entry name" value="Nucleic acid-binding proteins"/>
    <property type="match status" value="1"/>
</dbReference>
<dbReference type="Pfam" id="PF01336">
    <property type="entry name" value="tRNA_anti-codon"/>
    <property type="match status" value="1"/>
</dbReference>
<dbReference type="GO" id="GO:0005737">
    <property type="term" value="C:cytoplasm"/>
    <property type="evidence" value="ECO:0007669"/>
    <property type="project" value="UniProtKB-SubCell"/>
</dbReference>
<dbReference type="InterPro" id="IPR002312">
    <property type="entry name" value="Asp/Asn-tRNA-synth_IIb"/>
</dbReference>
<dbReference type="GO" id="GO:0050560">
    <property type="term" value="F:aspartate-tRNA(Asn) ligase activity"/>
    <property type="evidence" value="ECO:0007669"/>
    <property type="project" value="UniProtKB-EC"/>
</dbReference>
<comment type="function">
    <text evidence="8">Aspartyl-tRNA synthetase with relaxed tRNA specificity since it is able to aspartylate not only its cognate tRNA(Asp) but also tRNA(Asn). Reaction proceeds in two steps: L-aspartate is first activated by ATP to form Asp-AMP and then transferred to the acceptor end of tRNA(Asp/Asn).</text>
</comment>
<dbReference type="Proteomes" id="UP000661691">
    <property type="component" value="Unassembled WGS sequence"/>
</dbReference>
<evidence type="ECO:0000256" key="1">
    <source>
        <dbReference type="ARBA" id="ARBA00006303"/>
    </source>
</evidence>
<accession>A0A926N5N3</accession>
<feature type="binding site" evidence="8">
    <location>
        <begin position="536"/>
        <end position="539"/>
    </location>
    <ligand>
        <name>ATP</name>
        <dbReference type="ChEBI" id="CHEBI:30616"/>
    </ligand>
</feature>
<evidence type="ECO:0000256" key="5">
    <source>
        <dbReference type="ARBA" id="ARBA00022840"/>
    </source>
</evidence>
<dbReference type="InterPro" id="IPR012340">
    <property type="entry name" value="NA-bd_OB-fold"/>
</dbReference>
<dbReference type="PANTHER" id="PTHR22594:SF5">
    <property type="entry name" value="ASPARTATE--TRNA LIGASE, MITOCHONDRIAL"/>
    <property type="match status" value="1"/>
</dbReference>
<dbReference type="PROSITE" id="PS50862">
    <property type="entry name" value="AA_TRNA_LIGASE_II"/>
    <property type="match status" value="1"/>
</dbReference>
<feature type="binding site" evidence="8">
    <location>
        <position position="491"/>
    </location>
    <ligand>
        <name>L-aspartate</name>
        <dbReference type="ChEBI" id="CHEBI:29991"/>
    </ligand>
</feature>
<reference evidence="10" key="1">
    <citation type="submission" date="2020-09" db="EMBL/GenBank/DDBJ databases">
        <title>A novel bacterium of genus Hazenella, isolated from South China Sea.</title>
        <authorList>
            <person name="Huang H."/>
            <person name="Mo K."/>
            <person name="Hu Y."/>
        </authorList>
    </citation>
    <scope>NUCLEOTIDE SEQUENCE</scope>
    <source>
        <strain evidence="10">IB182357</strain>
    </source>
</reference>
<dbReference type="CDD" id="cd04317">
    <property type="entry name" value="EcAspRS_like_N"/>
    <property type="match status" value="1"/>
</dbReference>
<evidence type="ECO:0000256" key="3">
    <source>
        <dbReference type="ARBA" id="ARBA00022598"/>
    </source>
</evidence>
<feature type="region of interest" description="Aspartate" evidence="8">
    <location>
        <begin position="201"/>
        <end position="204"/>
    </location>
</feature>
<protein>
    <recommendedName>
        <fullName evidence="8">Aspartate--tRNA(Asp/Asn) ligase</fullName>
        <ecNumber evidence="8">6.1.1.23</ecNumber>
    </recommendedName>
    <alternativeName>
        <fullName evidence="8">Aspartyl-tRNA synthetase</fullName>
        <shortName evidence="8">AspRS</shortName>
    </alternativeName>
    <alternativeName>
        <fullName evidence="8">Non-discriminating aspartyl-tRNA synthetase</fullName>
        <shortName evidence="8">ND-AspRS</shortName>
    </alternativeName>
</protein>
<evidence type="ECO:0000313" key="10">
    <source>
        <dbReference type="EMBL" id="MBD1371051.1"/>
    </source>
</evidence>
<proteinExistence type="inferred from homology"/>
<dbReference type="GO" id="GO:0016740">
    <property type="term" value="F:transferase activity"/>
    <property type="evidence" value="ECO:0007669"/>
    <property type="project" value="UniProtKB-ARBA"/>
</dbReference>
<keyword evidence="5 8" id="KW-0067">ATP-binding</keyword>
<evidence type="ECO:0000256" key="6">
    <source>
        <dbReference type="ARBA" id="ARBA00022917"/>
    </source>
</evidence>
<dbReference type="Gene3D" id="3.30.930.10">
    <property type="entry name" value="Bira Bifunctional Protein, Domain 2"/>
    <property type="match status" value="1"/>
</dbReference>
<comment type="caution">
    <text evidence="8">Lacks conserved residue(s) required for the propagation of feature annotation.</text>
</comment>
<comment type="subunit">
    <text evidence="8">Homodimer.</text>
</comment>
<keyword evidence="11" id="KW-1185">Reference proteome</keyword>
<dbReference type="Gene3D" id="2.40.50.140">
    <property type="entry name" value="Nucleic acid-binding proteins"/>
    <property type="match status" value="1"/>
</dbReference>
<sequence length="590" mass="67349">MSQIRTHQMRDCTRKILGETVVLNGWVQKRRSLGGLIFIDLRDRSGIVQVVFHPETASQAAEIAERVRSEYVLSITGKVVAREAGNINSNMVTGEIEIEAEHVHIFNQAKMTPFLIQDEGEVEEALRLKYRYLDLRRPVMQNTMMIRHKVMQFMRRFLDQAGFIEMETPVLTKSTPEGARDYLVPSRVHDGEFYALPQSPQLFKQLFMVAGMERYFQFARCFRDEDLRADRQPEFTQLDIEASFLPMEQLLPLMEEMVASLFKEVLNVEIAQPFLRMTYQEAMERFGSDKPDLRFGMELIDLSEVLKTTSFKVFSGAIANGGQVKAIKVPEAASWSRKEVEKWDQIAKDLGAKGLAWIALKEEGVKGSVAKFLSREEIEQITSATSAQTGDILFFVADQKQVVADVLGGLRTRLGKELGLVDEKTYRFVWITEFPLLEYVEEDERYYAMHHPFTMPMESDIPLLESTPDQVRAEAYDLVLNGFEIGGGSQRIYQADIQKQMFRALGISDEEAREKFGFLLDAFEFGAPPHGGIAFGFDRLIMLMSGRNNLQECIAFPKTRSARCLMTNAPAKVDENQLQELHIQLRDGKK</sequence>
<dbReference type="GO" id="GO:0140096">
    <property type="term" value="F:catalytic activity, acting on a protein"/>
    <property type="evidence" value="ECO:0007669"/>
    <property type="project" value="UniProtKB-ARBA"/>
</dbReference>
<keyword evidence="7 8" id="KW-0030">Aminoacyl-tRNA synthetase</keyword>
<dbReference type="NCBIfam" id="NF001750">
    <property type="entry name" value="PRK00476.1"/>
    <property type="match status" value="1"/>
</dbReference>
<dbReference type="GO" id="GO:0004815">
    <property type="term" value="F:aspartate-tRNA ligase activity"/>
    <property type="evidence" value="ECO:0007669"/>
    <property type="project" value="UniProtKB-UniRule"/>
</dbReference>
<dbReference type="AlphaFoldDB" id="A0A926N5N3"/>
<dbReference type="Pfam" id="PF00152">
    <property type="entry name" value="tRNA-synt_2"/>
    <property type="match status" value="1"/>
</dbReference>
<dbReference type="InterPro" id="IPR004115">
    <property type="entry name" value="GAD-like_sf"/>
</dbReference>
<dbReference type="InterPro" id="IPR029351">
    <property type="entry name" value="GAD_dom"/>
</dbReference>
<comment type="caution">
    <text evidence="10">The sequence shown here is derived from an EMBL/GenBank/DDBJ whole genome shotgun (WGS) entry which is preliminary data.</text>
</comment>
<dbReference type="PRINTS" id="PR01042">
    <property type="entry name" value="TRNASYNTHASP"/>
</dbReference>